<organism evidence="2 3">
    <name type="scientific">Clostridium muellerianum</name>
    <dbReference type="NCBI Taxonomy" id="2716538"/>
    <lineage>
        <taxon>Bacteria</taxon>
        <taxon>Bacillati</taxon>
        <taxon>Bacillota</taxon>
        <taxon>Clostridia</taxon>
        <taxon>Eubacteriales</taxon>
        <taxon>Clostridiaceae</taxon>
        <taxon>Clostridium</taxon>
    </lineage>
</organism>
<dbReference type="RefSeq" id="WP_169300001.1">
    <property type="nucleotide sequence ID" value="NZ_JABBNI010000065.1"/>
</dbReference>
<dbReference type="EMBL" id="JABBNI010000065">
    <property type="protein sequence ID" value="NMM65416.1"/>
    <property type="molecule type" value="Genomic_DNA"/>
</dbReference>
<protein>
    <submittedName>
        <fullName evidence="2">Uncharacterized protein</fullName>
    </submittedName>
</protein>
<sequence>MISNNITGSKNSYTSPITSKHQNSDKDTEKSKKSKQTISEREGNYYATYIVDEEGQKVLINKVPVTQMEKQKSSQNTITSNKEVKNNSSTPEYNQKMHIEAVHRKNIREVMDILKGTTPINNTPKKLFNY</sequence>
<feature type="compositionally biased region" description="Polar residues" evidence="1">
    <location>
        <begin position="1"/>
        <end position="21"/>
    </location>
</feature>
<keyword evidence="3" id="KW-1185">Reference proteome</keyword>
<evidence type="ECO:0000313" key="2">
    <source>
        <dbReference type="EMBL" id="NMM65416.1"/>
    </source>
</evidence>
<evidence type="ECO:0000313" key="3">
    <source>
        <dbReference type="Proteomes" id="UP000537131"/>
    </source>
</evidence>
<feature type="compositionally biased region" description="Basic and acidic residues" evidence="1">
    <location>
        <begin position="22"/>
        <end position="31"/>
    </location>
</feature>
<feature type="region of interest" description="Disordered" evidence="1">
    <location>
        <begin position="1"/>
        <end position="43"/>
    </location>
</feature>
<dbReference type="Proteomes" id="UP000537131">
    <property type="component" value="Unassembled WGS sequence"/>
</dbReference>
<feature type="region of interest" description="Disordered" evidence="1">
    <location>
        <begin position="70"/>
        <end position="96"/>
    </location>
</feature>
<comment type="caution">
    <text evidence="2">The sequence shown here is derived from an EMBL/GenBank/DDBJ whole genome shotgun (WGS) entry which is preliminary data.</text>
</comment>
<dbReference type="AlphaFoldDB" id="A0A7Y0HRP3"/>
<gene>
    <name evidence="2" type="ORF">HBE96_22835</name>
</gene>
<accession>A0A7Y0HRP3</accession>
<reference evidence="2 3" key="1">
    <citation type="submission" date="2020-06" db="EMBL/GenBank/DDBJ databases">
        <title>Complete Genome Sequence of Clostridium muelleri sp. nov. P21T, an Acid-Alcohol Producing Acetogen Isolated from Old Hay.</title>
        <authorList>
            <person name="Duncan K.E."/>
            <person name="Tanner R.S."/>
        </authorList>
    </citation>
    <scope>NUCLEOTIDE SEQUENCE [LARGE SCALE GENOMIC DNA]</scope>
    <source>
        <strain evidence="2 3">P21</strain>
    </source>
</reference>
<evidence type="ECO:0000256" key="1">
    <source>
        <dbReference type="SAM" id="MobiDB-lite"/>
    </source>
</evidence>
<proteinExistence type="predicted"/>
<feature type="compositionally biased region" description="Polar residues" evidence="1">
    <location>
        <begin position="73"/>
        <end position="93"/>
    </location>
</feature>
<name>A0A7Y0HRP3_9CLOT</name>